<protein>
    <recommendedName>
        <fullName evidence="4">DUF541 domain-containing protein</fullName>
    </recommendedName>
</protein>
<comment type="caution">
    <text evidence="2">The sequence shown here is derived from an EMBL/GenBank/DDBJ whole genome shotgun (WGS) entry which is preliminary data.</text>
</comment>
<reference evidence="2" key="1">
    <citation type="submission" date="2017-10" db="EMBL/GenBank/DDBJ databases">
        <authorList>
            <person name="Colston S.M."/>
            <person name="Graf J."/>
        </authorList>
    </citation>
    <scope>NUCLEOTIDE SEQUENCE</scope>
    <source>
        <strain evidence="2">BAQ071013-135</strain>
    </source>
</reference>
<dbReference type="AlphaFoldDB" id="A0AAX2UV80"/>
<dbReference type="Pfam" id="PF04402">
    <property type="entry name" value="SIMPL"/>
    <property type="match status" value="1"/>
</dbReference>
<feature type="signal peptide" evidence="1">
    <location>
        <begin position="1"/>
        <end position="25"/>
    </location>
</feature>
<feature type="chain" id="PRO_5043724282" description="DUF541 domain-containing protein" evidence="1">
    <location>
        <begin position="26"/>
        <end position="244"/>
    </location>
</feature>
<dbReference type="Proteomes" id="UP000796104">
    <property type="component" value="Unassembled WGS sequence"/>
</dbReference>
<dbReference type="InterPro" id="IPR052022">
    <property type="entry name" value="26kDa_periplasmic_antigen"/>
</dbReference>
<dbReference type="GO" id="GO:0006974">
    <property type="term" value="P:DNA damage response"/>
    <property type="evidence" value="ECO:0007669"/>
    <property type="project" value="TreeGrafter"/>
</dbReference>
<reference evidence="2" key="2">
    <citation type="journal article" date="2019" name="PLoS ONE">
        <title>Identification and characterization of putative Aeromonas spp. T3SS effectors.</title>
        <authorList>
            <person name="Rangel L.T."/>
            <person name="Marden J."/>
            <person name="Colston S."/>
            <person name="Setubal J.C."/>
            <person name="Graf J."/>
            <person name="Gogarten J.P."/>
        </authorList>
    </citation>
    <scope>NUCLEOTIDE SEQUENCE</scope>
    <source>
        <strain evidence="2">BAQ071013-135</strain>
    </source>
</reference>
<dbReference type="PANTHER" id="PTHR34387">
    <property type="entry name" value="SLR1258 PROTEIN"/>
    <property type="match status" value="1"/>
</dbReference>
<keyword evidence="1" id="KW-0732">Signal</keyword>
<dbReference type="PANTHER" id="PTHR34387:SF1">
    <property type="entry name" value="PERIPLASMIC IMMUNOGENIC PROTEIN"/>
    <property type="match status" value="1"/>
</dbReference>
<evidence type="ECO:0000313" key="2">
    <source>
        <dbReference type="EMBL" id="TND54646.1"/>
    </source>
</evidence>
<sequence length="244" mass="26744">MEVFFSMWRPLLTLSALVVSAPLLAIEVPQAPHLVVSGYAEQKTEPDMLTLNVAVSALDKQGLKAKQQVDTKVAAFFSQLEGLGIKRSDVEAGNLMVSPEYQYGENKKPVLLGYRAQRQLAVKLYQLDKLSPLMDTALKAGLESVSQIEYGLKSPQVIKEQARLNAVEDAKTKAESLAKAFGMKLGKVYSVEYRNASPITAYSRNLKVVQAMAMAAPAADMADNSYQQQQITVSDNIEAVFLLE</sequence>
<dbReference type="EMBL" id="PDXJ01000010">
    <property type="protein sequence ID" value="TND54646.1"/>
    <property type="molecule type" value="Genomic_DNA"/>
</dbReference>
<dbReference type="Gene3D" id="3.30.110.170">
    <property type="entry name" value="Protein of unknown function (DUF541), domain 1"/>
    <property type="match status" value="1"/>
</dbReference>
<evidence type="ECO:0000256" key="1">
    <source>
        <dbReference type="SAM" id="SignalP"/>
    </source>
</evidence>
<accession>A0AAX2UV80</accession>
<evidence type="ECO:0008006" key="4">
    <source>
        <dbReference type="Google" id="ProtNLM"/>
    </source>
</evidence>
<gene>
    <name evidence="2" type="ORF">CF123_07980</name>
</gene>
<dbReference type="InterPro" id="IPR007497">
    <property type="entry name" value="SIMPL/DUF541"/>
</dbReference>
<evidence type="ECO:0000313" key="3">
    <source>
        <dbReference type="Proteomes" id="UP000796104"/>
    </source>
</evidence>
<organism evidence="2 3">
    <name type="scientific">Aeromonas veronii</name>
    <dbReference type="NCBI Taxonomy" id="654"/>
    <lineage>
        <taxon>Bacteria</taxon>
        <taxon>Pseudomonadati</taxon>
        <taxon>Pseudomonadota</taxon>
        <taxon>Gammaproteobacteria</taxon>
        <taxon>Aeromonadales</taxon>
        <taxon>Aeromonadaceae</taxon>
        <taxon>Aeromonas</taxon>
    </lineage>
</organism>
<dbReference type="Gene3D" id="3.30.70.2970">
    <property type="entry name" value="Protein of unknown function (DUF541), domain 2"/>
    <property type="match status" value="1"/>
</dbReference>
<proteinExistence type="predicted"/>
<name>A0AAX2UV80_AERVE</name>